<protein>
    <submittedName>
        <fullName evidence="2">Siderophore-interacting protein</fullName>
    </submittedName>
</protein>
<dbReference type="AlphaFoldDB" id="A0A401V2W3"/>
<dbReference type="OrthoDB" id="3291337at2"/>
<dbReference type="InterPro" id="IPR039374">
    <property type="entry name" value="SIP_fam"/>
</dbReference>
<dbReference type="Gene3D" id="3.40.50.80">
    <property type="entry name" value="Nucleotide-binding domain of ferredoxin-NADP reductase (FNR) module"/>
    <property type="match status" value="1"/>
</dbReference>
<dbReference type="InterPro" id="IPR017927">
    <property type="entry name" value="FAD-bd_FR_type"/>
</dbReference>
<comment type="caution">
    <text evidence="2">The sequence shown here is derived from an EMBL/GenBank/DDBJ whole genome shotgun (WGS) entry which is preliminary data.</text>
</comment>
<evidence type="ECO:0000313" key="2">
    <source>
        <dbReference type="EMBL" id="GCD21226.1"/>
    </source>
</evidence>
<dbReference type="GO" id="GO:0016491">
    <property type="term" value="F:oxidoreductase activity"/>
    <property type="evidence" value="ECO:0007669"/>
    <property type="project" value="InterPro"/>
</dbReference>
<dbReference type="InterPro" id="IPR017938">
    <property type="entry name" value="Riboflavin_synthase-like_b-brl"/>
</dbReference>
<dbReference type="InterPro" id="IPR013113">
    <property type="entry name" value="SIP_FAD-bd"/>
</dbReference>
<dbReference type="EMBL" id="BHYL01000250">
    <property type="protein sequence ID" value="GCD21226.1"/>
    <property type="molecule type" value="Genomic_DNA"/>
</dbReference>
<dbReference type="CDD" id="cd06193">
    <property type="entry name" value="siderophore_interacting"/>
    <property type="match status" value="1"/>
</dbReference>
<proteinExistence type="predicted"/>
<dbReference type="Gene3D" id="2.40.30.10">
    <property type="entry name" value="Translation factors"/>
    <property type="match status" value="1"/>
</dbReference>
<reference evidence="2 3" key="1">
    <citation type="submission" date="2018-11" db="EMBL/GenBank/DDBJ databases">
        <title>Draft genome sequence of Cellulomonas takizawaensis strain TKZ-21.</title>
        <authorList>
            <person name="Yamamura H."/>
            <person name="Hayashi T."/>
            <person name="Hamada M."/>
            <person name="Serisawa Y."/>
            <person name="Matsuyama K."/>
            <person name="Nakagawa Y."/>
            <person name="Otoguro M."/>
            <person name="Yanagida F."/>
            <person name="Hayakawa M."/>
        </authorList>
    </citation>
    <scope>NUCLEOTIDE SEQUENCE [LARGE SCALE GENOMIC DNA]</scope>
    <source>
        <strain evidence="2 3">TKZ-21</strain>
    </source>
</reference>
<sequence length="270" mass="29365">MPQIAVTHAPSGLVHASVVRAERVTPHMVRVTLGGEDLRRFEYRGFDQWVRLAVPVRDDTRFDNMSDRFDTRAYLRFLTLPKATRPVIRSYTIRDHRPDGPDGTPEVDIDFVCHGPVGVGGPWAEAVQPGVDVAFIDQGCGWVHVPADRVLLVADESGLPAIAGILRDLPRDTVGDAFVELIDAADAQPVDAPDGVTVHWLPRTGGEPVGDLALAALRALPWPDGTVAAFAVGESRLATGTRRFLVNERGVPKTHVTFCGYWKAGTRVPS</sequence>
<accession>A0A401V2W3</accession>
<dbReference type="Proteomes" id="UP000288246">
    <property type="component" value="Unassembled WGS sequence"/>
</dbReference>
<dbReference type="InterPro" id="IPR007037">
    <property type="entry name" value="SIP_rossman_dom"/>
</dbReference>
<dbReference type="InterPro" id="IPR039261">
    <property type="entry name" value="FNR_nucleotide-bd"/>
</dbReference>
<dbReference type="SUPFAM" id="SSF63380">
    <property type="entry name" value="Riboflavin synthase domain-like"/>
    <property type="match status" value="1"/>
</dbReference>
<dbReference type="PANTHER" id="PTHR30157">
    <property type="entry name" value="FERRIC REDUCTASE, NADPH-DEPENDENT"/>
    <property type="match status" value="1"/>
</dbReference>
<dbReference type="Pfam" id="PF08021">
    <property type="entry name" value="FAD_binding_9"/>
    <property type="match status" value="1"/>
</dbReference>
<dbReference type="RefSeq" id="WP_124343737.1">
    <property type="nucleotide sequence ID" value="NZ_BHYL01000250.1"/>
</dbReference>
<gene>
    <name evidence="2" type="ORF">CTKZ_27880</name>
</gene>
<organism evidence="2 3">
    <name type="scientific">Cellulomonas algicola</name>
    <dbReference type="NCBI Taxonomy" id="2071633"/>
    <lineage>
        <taxon>Bacteria</taxon>
        <taxon>Bacillati</taxon>
        <taxon>Actinomycetota</taxon>
        <taxon>Actinomycetes</taxon>
        <taxon>Micrococcales</taxon>
        <taxon>Cellulomonadaceae</taxon>
        <taxon>Cellulomonas</taxon>
    </lineage>
</organism>
<evidence type="ECO:0000313" key="3">
    <source>
        <dbReference type="Proteomes" id="UP000288246"/>
    </source>
</evidence>
<evidence type="ECO:0000259" key="1">
    <source>
        <dbReference type="PROSITE" id="PS51384"/>
    </source>
</evidence>
<dbReference type="PROSITE" id="PS51384">
    <property type="entry name" value="FAD_FR"/>
    <property type="match status" value="1"/>
</dbReference>
<feature type="domain" description="FAD-binding FR-type" evidence="1">
    <location>
        <begin position="11"/>
        <end position="146"/>
    </location>
</feature>
<dbReference type="Pfam" id="PF04954">
    <property type="entry name" value="SIP"/>
    <property type="match status" value="1"/>
</dbReference>
<keyword evidence="3" id="KW-1185">Reference proteome</keyword>
<name>A0A401V2W3_9CELL</name>
<dbReference type="PANTHER" id="PTHR30157:SF0">
    <property type="entry name" value="NADPH-DEPENDENT FERRIC-CHELATE REDUCTASE"/>
    <property type="match status" value="1"/>
</dbReference>